<dbReference type="InterPro" id="IPR036641">
    <property type="entry name" value="HPT_dom_sf"/>
</dbReference>
<evidence type="ECO:0000256" key="1">
    <source>
        <dbReference type="ARBA" id="ARBA00000085"/>
    </source>
</evidence>
<dbReference type="SUPFAM" id="SSF50341">
    <property type="entry name" value="CheW-like"/>
    <property type="match status" value="1"/>
</dbReference>
<organism evidence="19 20">
    <name type="scientific">Sediminispirochaeta smaragdinae (strain DSM 11293 / JCM 15392 / SEBR 4228)</name>
    <name type="common">Spirochaeta smaragdinae</name>
    <dbReference type="NCBI Taxonomy" id="573413"/>
    <lineage>
        <taxon>Bacteria</taxon>
        <taxon>Pseudomonadati</taxon>
        <taxon>Spirochaetota</taxon>
        <taxon>Spirochaetia</taxon>
        <taxon>Spirochaetales</taxon>
        <taxon>Spirochaetaceae</taxon>
        <taxon>Sediminispirochaeta</taxon>
    </lineage>
</organism>
<sequence length="789" mass="87581">MSDYLDPNNEELLKDFFMEANLQVDTLEQNILVLENDPGNRDSVDEIFRAAHTLKGGSATVQMTELAEFTHVVEDVLDGIRSDEVSVDTGVVDTLLESIDIIKAMLAARADSSVYDEPVDDIKEHLESLLPGNGGKAPAKKKAAPPPKAEVQSAKADSASEGLSEYDILELQEAAELQENVYEIVVHFNPDHPMNTVGGVQIFAALKGLGTVLKTIPEFEELYEDEFYPEVRYYLATEESRDAVLKHTEVADVVVDSQVIPLEELTSTLSQQKVEEHLLSPSDADKGPEKEPEVDAGEGEDLQPEKSEEKEAEPRSKKREQEIRKQSTGSVLRVDSRRIDNLLNLVSEAVITKATFNQISVQFGEAQLSLSTIEKQYRETLKELFDSLPDYLEEIQSGTAVKQIKAELLDRFGHLYSLLDPLEGSLKGSVAKFRSTAQNLSRTTSELQEGVMQIRMVPISQIFNRFPRLVRDVSRELSKKVKLEIEGEDTELDKSVIEDLLDPLIHCVRNSVDHGVETPEERERAGKEKEGLVRLKASNEGNMIIIEIIDDGKGIDVDAVRGKAIERGLIHPNKKLSDIEAFNLIFEPGFSTAKKVTNISGRGVGLDVVRKQIEKLNGNVSVWSEHGKGSKITIKIPLTLAIIQGLLIRVGSEVYAIPITSVIDSHRIKPKEIRMIDNYEVFNVRDDVVSLIRLNRLFGIPTREDQDHHFVVIVGTGDKKMGLVVDSLIGEEDVVIKPLRDKYTNAPGIAGATILGDGTVALIIDVSQLLDLGMRQELENRRRRSATIG</sequence>
<dbReference type="SUPFAM" id="SSF47226">
    <property type="entry name" value="Histidine-containing phosphotransfer domain, HPT domain"/>
    <property type="match status" value="1"/>
</dbReference>
<evidence type="ECO:0000256" key="2">
    <source>
        <dbReference type="ARBA" id="ARBA00004496"/>
    </source>
</evidence>
<dbReference type="HOGENOM" id="CLU_000650_3_2_12"/>
<dbReference type="KEGG" id="ssm:Spirs_2922"/>
<dbReference type="STRING" id="573413.Spirs_2922"/>
<feature type="region of interest" description="Disordered" evidence="15">
    <location>
        <begin position="278"/>
        <end position="330"/>
    </location>
</feature>
<dbReference type="Pfam" id="PF02895">
    <property type="entry name" value="H-kinase_dim"/>
    <property type="match status" value="1"/>
</dbReference>
<dbReference type="CDD" id="cd00088">
    <property type="entry name" value="HPT"/>
    <property type="match status" value="1"/>
</dbReference>
<dbReference type="InterPro" id="IPR003594">
    <property type="entry name" value="HATPase_dom"/>
</dbReference>
<evidence type="ECO:0000256" key="5">
    <source>
        <dbReference type="ARBA" id="ARBA00022490"/>
    </source>
</evidence>
<dbReference type="PROSITE" id="PS50851">
    <property type="entry name" value="CHEW"/>
    <property type="match status" value="1"/>
</dbReference>
<evidence type="ECO:0000256" key="3">
    <source>
        <dbReference type="ARBA" id="ARBA00012438"/>
    </source>
</evidence>
<comment type="catalytic activity">
    <reaction evidence="1">
        <text>ATP + protein L-histidine = ADP + protein N-phospho-L-histidine.</text>
        <dbReference type="EC" id="2.7.13.3"/>
    </reaction>
</comment>
<dbReference type="SUPFAM" id="SSF55874">
    <property type="entry name" value="ATPase domain of HSP90 chaperone/DNA topoisomerase II/histidine kinase"/>
    <property type="match status" value="1"/>
</dbReference>
<dbReference type="AlphaFoldDB" id="E1R3Q4"/>
<feature type="domain" description="Histidine kinase" evidence="16">
    <location>
        <begin position="390"/>
        <end position="640"/>
    </location>
</feature>
<dbReference type="Gene3D" id="1.10.287.560">
    <property type="entry name" value="Histidine kinase CheA-like, homodimeric domain"/>
    <property type="match status" value="1"/>
</dbReference>
<feature type="compositionally biased region" description="Basic and acidic residues" evidence="15">
    <location>
        <begin position="278"/>
        <end position="293"/>
    </location>
</feature>
<evidence type="ECO:0000313" key="19">
    <source>
        <dbReference type="EMBL" id="ADK82025.1"/>
    </source>
</evidence>
<dbReference type="EC" id="2.7.13.3" evidence="3"/>
<dbReference type="eggNOG" id="COG0643">
    <property type="taxonomic scope" value="Bacteria"/>
</dbReference>
<dbReference type="Pfam" id="PF01627">
    <property type="entry name" value="Hpt"/>
    <property type="match status" value="1"/>
</dbReference>
<evidence type="ECO:0000256" key="14">
    <source>
        <dbReference type="PROSITE-ProRule" id="PRU00110"/>
    </source>
</evidence>
<proteinExistence type="predicted"/>
<dbReference type="InterPro" id="IPR005467">
    <property type="entry name" value="His_kinase_dom"/>
</dbReference>
<dbReference type="InterPro" id="IPR051315">
    <property type="entry name" value="Bact_Chemotaxis_CheA"/>
</dbReference>
<dbReference type="InterPro" id="IPR002545">
    <property type="entry name" value="CheW-lke_dom"/>
</dbReference>
<dbReference type="InterPro" id="IPR004358">
    <property type="entry name" value="Sig_transdc_His_kin-like_C"/>
</dbReference>
<name>E1R3Q4_SEDSS</name>
<dbReference type="OrthoDB" id="9803176at2"/>
<evidence type="ECO:0000259" key="16">
    <source>
        <dbReference type="PROSITE" id="PS50109"/>
    </source>
</evidence>
<accession>E1R3Q4</accession>
<dbReference type="GO" id="GO:0006935">
    <property type="term" value="P:chemotaxis"/>
    <property type="evidence" value="ECO:0007669"/>
    <property type="project" value="UniProtKB-KW"/>
</dbReference>
<dbReference type="PROSITE" id="PS50894">
    <property type="entry name" value="HPT"/>
    <property type="match status" value="1"/>
</dbReference>
<dbReference type="RefSeq" id="WP_013255484.1">
    <property type="nucleotide sequence ID" value="NC_014364.1"/>
</dbReference>
<keyword evidence="5" id="KW-0963">Cytoplasm</keyword>
<dbReference type="Gene3D" id="3.30.565.10">
    <property type="entry name" value="Histidine kinase-like ATPase, C-terminal domain"/>
    <property type="match status" value="1"/>
</dbReference>
<dbReference type="InterPro" id="IPR036097">
    <property type="entry name" value="HisK_dim/P_sf"/>
</dbReference>
<dbReference type="SMART" id="SM00260">
    <property type="entry name" value="CheW"/>
    <property type="match status" value="1"/>
</dbReference>
<evidence type="ECO:0000256" key="7">
    <source>
        <dbReference type="ARBA" id="ARBA00022553"/>
    </source>
</evidence>
<dbReference type="Gene3D" id="3.30.70.1110">
    <property type="entry name" value="Histidine kinase CheA-like, P2 response regulator-binding domain"/>
    <property type="match status" value="1"/>
</dbReference>
<feature type="compositionally biased region" description="Basic and acidic residues" evidence="15">
    <location>
        <begin position="303"/>
        <end position="325"/>
    </location>
</feature>
<dbReference type="InterPro" id="IPR008207">
    <property type="entry name" value="Sig_transdc_His_kin_Hpt_dom"/>
</dbReference>
<keyword evidence="7 14" id="KW-0597">Phosphoprotein</keyword>
<dbReference type="Pfam" id="PF02518">
    <property type="entry name" value="HATPase_c"/>
    <property type="match status" value="1"/>
</dbReference>
<dbReference type="FunFam" id="2.30.30.40:FF:000048">
    <property type="entry name" value="Chemotaxis protein CheA, putative"/>
    <property type="match status" value="1"/>
</dbReference>
<comment type="function">
    <text evidence="13">Involved in the transmission of sensory signals from the chemoreceptors to the flagellar motors. CheA is autophosphorylated; it can transfer its phosphate group to either CheB or CheY.</text>
</comment>
<feature type="modified residue" description="Phosphohistidine" evidence="14">
    <location>
        <position position="52"/>
    </location>
</feature>
<dbReference type="InterPro" id="IPR010808">
    <property type="entry name" value="CheA_P2-bd"/>
</dbReference>
<dbReference type="SMART" id="SM00073">
    <property type="entry name" value="HPT"/>
    <property type="match status" value="1"/>
</dbReference>
<dbReference type="Pfam" id="PF01584">
    <property type="entry name" value="CheW"/>
    <property type="match status" value="1"/>
</dbReference>
<dbReference type="InterPro" id="IPR036061">
    <property type="entry name" value="CheW-like_dom_sf"/>
</dbReference>
<evidence type="ECO:0000313" key="20">
    <source>
        <dbReference type="Proteomes" id="UP000002318"/>
    </source>
</evidence>
<dbReference type="Proteomes" id="UP000002318">
    <property type="component" value="Chromosome"/>
</dbReference>
<evidence type="ECO:0000256" key="15">
    <source>
        <dbReference type="SAM" id="MobiDB-lite"/>
    </source>
</evidence>
<evidence type="ECO:0000259" key="18">
    <source>
        <dbReference type="PROSITE" id="PS50894"/>
    </source>
</evidence>
<evidence type="ECO:0000256" key="13">
    <source>
        <dbReference type="ARBA" id="ARBA00035100"/>
    </source>
</evidence>
<evidence type="ECO:0000256" key="10">
    <source>
        <dbReference type="ARBA" id="ARBA00022777"/>
    </source>
</evidence>
<dbReference type="SMART" id="SM01231">
    <property type="entry name" value="H-kinase_dim"/>
    <property type="match status" value="1"/>
</dbReference>
<reference evidence="19 20" key="1">
    <citation type="journal article" date="2010" name="Stand. Genomic Sci.">
        <title>Complete genome sequence of Spirochaeta smaragdinae type strain (SEBR 4228).</title>
        <authorList>
            <person name="Mavromatis K."/>
            <person name="Yasawong M."/>
            <person name="Chertkov O."/>
            <person name="Lapidus A."/>
            <person name="Lucas S."/>
            <person name="Nolan M."/>
            <person name="Del Rio T.G."/>
            <person name="Tice H."/>
            <person name="Cheng J.F."/>
            <person name="Pitluck S."/>
            <person name="Liolios K."/>
            <person name="Ivanova N."/>
            <person name="Tapia R."/>
            <person name="Han C."/>
            <person name="Bruce D."/>
            <person name="Goodwin L."/>
            <person name="Pati A."/>
            <person name="Chen A."/>
            <person name="Palaniappan K."/>
            <person name="Land M."/>
            <person name="Hauser L."/>
            <person name="Chang Y.J."/>
            <person name="Jeffries C.D."/>
            <person name="Detter J.C."/>
            <person name="Rohde M."/>
            <person name="Brambilla E."/>
            <person name="Spring S."/>
            <person name="Goker M."/>
            <person name="Sikorski J."/>
            <person name="Woyke T."/>
            <person name="Bristow J."/>
            <person name="Eisen J.A."/>
            <person name="Markowitz V."/>
            <person name="Hugenholtz P."/>
            <person name="Klenk H.P."/>
            <person name="Kyrpides N.C."/>
        </authorList>
    </citation>
    <scope>NUCLEOTIDE SEQUENCE [LARGE SCALE GENOMIC DNA]</scope>
    <source>
        <strain evidence="20">DSM 11293 / JCM 15392 / SEBR 4228</strain>
    </source>
</reference>
<evidence type="ECO:0000256" key="4">
    <source>
        <dbReference type="ARBA" id="ARBA00021495"/>
    </source>
</evidence>
<dbReference type="PRINTS" id="PR00344">
    <property type="entry name" value="BCTRLSENSOR"/>
</dbReference>
<dbReference type="InterPro" id="IPR037052">
    <property type="entry name" value="CheA-like_P2_sf"/>
</dbReference>
<comment type="subcellular location">
    <subcellularLocation>
        <location evidence="2">Cytoplasm</location>
    </subcellularLocation>
</comment>
<evidence type="ECO:0000256" key="12">
    <source>
        <dbReference type="ARBA" id="ARBA00023012"/>
    </source>
</evidence>
<keyword evidence="10 19" id="KW-0418">Kinase</keyword>
<dbReference type="Gene3D" id="2.30.30.40">
    <property type="entry name" value="SH3 Domains"/>
    <property type="match status" value="1"/>
</dbReference>
<feature type="region of interest" description="Disordered" evidence="15">
    <location>
        <begin position="127"/>
        <end position="158"/>
    </location>
</feature>
<keyword evidence="12" id="KW-0902">Two-component regulatory system</keyword>
<dbReference type="InterPro" id="IPR037006">
    <property type="entry name" value="CheA-like_homodim_sf"/>
</dbReference>
<protein>
    <recommendedName>
        <fullName evidence="4">Chemotaxis protein CheA</fullName>
        <ecNumber evidence="3">2.7.13.3</ecNumber>
    </recommendedName>
</protein>
<dbReference type="SUPFAM" id="SSF47384">
    <property type="entry name" value="Homodimeric domain of signal transducing histidine kinase"/>
    <property type="match status" value="1"/>
</dbReference>
<evidence type="ECO:0000256" key="9">
    <source>
        <dbReference type="ARBA" id="ARBA00022741"/>
    </source>
</evidence>
<dbReference type="CDD" id="cd16916">
    <property type="entry name" value="HATPase_CheA-like"/>
    <property type="match status" value="1"/>
</dbReference>
<dbReference type="PANTHER" id="PTHR43395:SF10">
    <property type="entry name" value="CHEMOTAXIS PROTEIN CHEA"/>
    <property type="match status" value="1"/>
</dbReference>
<dbReference type="InterPro" id="IPR035891">
    <property type="entry name" value="CheY-binding_CheA"/>
</dbReference>
<dbReference type="GO" id="GO:0005737">
    <property type="term" value="C:cytoplasm"/>
    <property type="evidence" value="ECO:0007669"/>
    <property type="project" value="UniProtKB-SubCell"/>
</dbReference>
<dbReference type="GO" id="GO:0005524">
    <property type="term" value="F:ATP binding"/>
    <property type="evidence" value="ECO:0007669"/>
    <property type="project" value="UniProtKB-KW"/>
</dbReference>
<dbReference type="SMART" id="SM00387">
    <property type="entry name" value="HATPase_c"/>
    <property type="match status" value="1"/>
</dbReference>
<dbReference type="GO" id="GO:0000155">
    <property type="term" value="F:phosphorelay sensor kinase activity"/>
    <property type="evidence" value="ECO:0007669"/>
    <property type="project" value="InterPro"/>
</dbReference>
<dbReference type="EMBL" id="CP002116">
    <property type="protein sequence ID" value="ADK82025.1"/>
    <property type="molecule type" value="Genomic_DNA"/>
</dbReference>
<dbReference type="SUPFAM" id="SSF55052">
    <property type="entry name" value="CheY-binding domain of CheA"/>
    <property type="match status" value="1"/>
</dbReference>
<dbReference type="FunFam" id="3.30.565.10:FF:000016">
    <property type="entry name" value="Chemotaxis protein CheA, putative"/>
    <property type="match status" value="1"/>
</dbReference>
<dbReference type="Gene3D" id="1.20.120.160">
    <property type="entry name" value="HPT domain"/>
    <property type="match status" value="1"/>
</dbReference>
<dbReference type="eggNOG" id="COG2198">
    <property type="taxonomic scope" value="Bacteria"/>
</dbReference>
<feature type="domain" description="CheW-like" evidence="17">
    <location>
        <begin position="642"/>
        <end position="775"/>
    </location>
</feature>
<evidence type="ECO:0000256" key="6">
    <source>
        <dbReference type="ARBA" id="ARBA00022500"/>
    </source>
</evidence>
<dbReference type="Pfam" id="PF07194">
    <property type="entry name" value="P2"/>
    <property type="match status" value="1"/>
</dbReference>
<keyword evidence="8" id="KW-0808">Transferase</keyword>
<dbReference type="InterPro" id="IPR004105">
    <property type="entry name" value="CheA-like_dim"/>
</dbReference>
<evidence type="ECO:0000256" key="11">
    <source>
        <dbReference type="ARBA" id="ARBA00022840"/>
    </source>
</evidence>
<dbReference type="CDD" id="cd00731">
    <property type="entry name" value="CheA_reg"/>
    <property type="match status" value="1"/>
</dbReference>
<keyword evidence="6" id="KW-0145">Chemotaxis</keyword>
<dbReference type="PROSITE" id="PS50109">
    <property type="entry name" value="HIS_KIN"/>
    <property type="match status" value="1"/>
</dbReference>
<keyword evidence="9" id="KW-0547">Nucleotide-binding</keyword>
<feature type="domain" description="HPt" evidence="18">
    <location>
        <begin position="5"/>
        <end position="109"/>
    </location>
</feature>
<evidence type="ECO:0000256" key="8">
    <source>
        <dbReference type="ARBA" id="ARBA00022679"/>
    </source>
</evidence>
<evidence type="ECO:0000259" key="17">
    <source>
        <dbReference type="PROSITE" id="PS50851"/>
    </source>
</evidence>
<keyword evidence="20" id="KW-1185">Reference proteome</keyword>
<gene>
    <name evidence="19" type="ordered locus">Spirs_2922</name>
</gene>
<keyword evidence="11" id="KW-0067">ATP-binding</keyword>
<dbReference type="PANTHER" id="PTHR43395">
    <property type="entry name" value="SENSOR HISTIDINE KINASE CHEA"/>
    <property type="match status" value="1"/>
</dbReference>
<dbReference type="InterPro" id="IPR036890">
    <property type="entry name" value="HATPase_C_sf"/>
</dbReference>